<evidence type="ECO:0000256" key="2">
    <source>
        <dbReference type="ARBA" id="ARBA00023002"/>
    </source>
</evidence>
<dbReference type="AlphaFoldDB" id="A0A5C4RA09"/>
<comment type="caution">
    <text evidence="7">The sequence shown here is derived from an EMBL/GenBank/DDBJ whole genome shotgun (WGS) entry which is preliminary data.</text>
</comment>
<keyword evidence="3" id="KW-0520">NAD</keyword>
<dbReference type="SUPFAM" id="SSF52283">
    <property type="entry name" value="Formate/glycerate dehydrogenase catalytic domain-like"/>
    <property type="match status" value="1"/>
</dbReference>
<dbReference type="InterPro" id="IPR036291">
    <property type="entry name" value="NAD(P)-bd_dom_sf"/>
</dbReference>
<name>A0A5C4RA09_9RHOB</name>
<evidence type="ECO:0000259" key="5">
    <source>
        <dbReference type="Pfam" id="PF00389"/>
    </source>
</evidence>
<dbReference type="GO" id="GO:0005829">
    <property type="term" value="C:cytosol"/>
    <property type="evidence" value="ECO:0007669"/>
    <property type="project" value="TreeGrafter"/>
</dbReference>
<dbReference type="GO" id="GO:0051287">
    <property type="term" value="F:NAD binding"/>
    <property type="evidence" value="ECO:0007669"/>
    <property type="project" value="InterPro"/>
</dbReference>
<dbReference type="InterPro" id="IPR050223">
    <property type="entry name" value="D-isomer_2-hydroxyacid_DH"/>
</dbReference>
<dbReference type="Gene3D" id="3.40.50.720">
    <property type="entry name" value="NAD(P)-binding Rossmann-like Domain"/>
    <property type="match status" value="2"/>
</dbReference>
<dbReference type="PANTHER" id="PTHR10996:SF178">
    <property type="entry name" value="2-HYDROXYACID DEHYDROGENASE YGL185C-RELATED"/>
    <property type="match status" value="1"/>
</dbReference>
<evidence type="ECO:0000313" key="8">
    <source>
        <dbReference type="Proteomes" id="UP000304880"/>
    </source>
</evidence>
<dbReference type="Pfam" id="PF00389">
    <property type="entry name" value="2-Hacid_dh"/>
    <property type="match status" value="1"/>
</dbReference>
<dbReference type="PANTHER" id="PTHR10996">
    <property type="entry name" value="2-HYDROXYACID DEHYDROGENASE-RELATED"/>
    <property type="match status" value="1"/>
</dbReference>
<protein>
    <submittedName>
        <fullName evidence="7">2-hydroxyacid dehydrogenase</fullName>
    </submittedName>
</protein>
<evidence type="ECO:0000259" key="6">
    <source>
        <dbReference type="Pfam" id="PF02826"/>
    </source>
</evidence>
<dbReference type="CDD" id="cd12156">
    <property type="entry name" value="HPPR"/>
    <property type="match status" value="1"/>
</dbReference>
<dbReference type="InterPro" id="IPR006139">
    <property type="entry name" value="D-isomer_2_OHA_DH_cat_dom"/>
</dbReference>
<dbReference type="EMBL" id="VDDC01000008">
    <property type="protein sequence ID" value="TNH40504.1"/>
    <property type="molecule type" value="Genomic_DNA"/>
</dbReference>
<dbReference type="RefSeq" id="WP_139597989.1">
    <property type="nucleotide sequence ID" value="NZ_VDDC01000008.1"/>
</dbReference>
<dbReference type="FunFam" id="3.40.50.720:FF:000213">
    <property type="entry name" value="Putative 2-hydroxyacid dehydrogenase"/>
    <property type="match status" value="1"/>
</dbReference>
<dbReference type="GO" id="GO:0016618">
    <property type="term" value="F:hydroxypyruvate reductase [NAD(P)H] activity"/>
    <property type="evidence" value="ECO:0007669"/>
    <property type="project" value="TreeGrafter"/>
</dbReference>
<gene>
    <name evidence="7" type="ORF">FHD67_04665</name>
</gene>
<feature type="domain" description="D-isomer specific 2-hydroxyacid dehydrogenase catalytic" evidence="5">
    <location>
        <begin position="5"/>
        <end position="311"/>
    </location>
</feature>
<organism evidence="7 8">
    <name type="scientific">Paracoccus haeundaensis</name>
    <dbReference type="NCBI Taxonomy" id="225362"/>
    <lineage>
        <taxon>Bacteria</taxon>
        <taxon>Pseudomonadati</taxon>
        <taxon>Pseudomonadota</taxon>
        <taxon>Alphaproteobacteria</taxon>
        <taxon>Rhodobacterales</taxon>
        <taxon>Paracoccaceae</taxon>
        <taxon>Paracoccus</taxon>
    </lineage>
</organism>
<dbReference type="SUPFAM" id="SSF51735">
    <property type="entry name" value="NAD(P)-binding Rossmann-fold domains"/>
    <property type="match status" value="1"/>
</dbReference>
<dbReference type="Pfam" id="PF02826">
    <property type="entry name" value="2-Hacid_dh_C"/>
    <property type="match status" value="1"/>
</dbReference>
<dbReference type="GO" id="GO:0030267">
    <property type="term" value="F:glyoxylate reductase (NADPH) activity"/>
    <property type="evidence" value="ECO:0007669"/>
    <property type="project" value="TreeGrafter"/>
</dbReference>
<evidence type="ECO:0000313" key="7">
    <source>
        <dbReference type="EMBL" id="TNH40504.1"/>
    </source>
</evidence>
<evidence type="ECO:0000256" key="3">
    <source>
        <dbReference type="ARBA" id="ARBA00023027"/>
    </source>
</evidence>
<comment type="similarity">
    <text evidence="4">Belongs to the D-isomer specific 2-hydroxyacid dehydrogenase family.</text>
</comment>
<keyword evidence="2 4" id="KW-0560">Oxidoreductase</keyword>
<keyword evidence="1" id="KW-0521">NADP</keyword>
<reference evidence="7 8" key="1">
    <citation type="submission" date="2019-06" db="EMBL/GenBank/DDBJ databases">
        <authorList>
            <person name="Li J."/>
        </authorList>
    </citation>
    <scope>NUCLEOTIDE SEQUENCE [LARGE SCALE GENOMIC DNA]</scope>
    <source>
        <strain evidence="7 8">CGMCC 1.8012</strain>
    </source>
</reference>
<proteinExistence type="inferred from homology"/>
<dbReference type="Proteomes" id="UP000304880">
    <property type="component" value="Unassembled WGS sequence"/>
</dbReference>
<evidence type="ECO:0000256" key="4">
    <source>
        <dbReference type="RuleBase" id="RU003719"/>
    </source>
</evidence>
<feature type="domain" description="D-isomer specific 2-hydroxyacid dehydrogenase NAD-binding" evidence="6">
    <location>
        <begin position="114"/>
        <end position="280"/>
    </location>
</feature>
<sequence length="316" mass="33644">MKPDVLMLSPTRPDAQARLEQQFTLHRLDLADDKPAFLARHGAACRGMVAMGHTSVDAALLDQLPALEIISCGSAGYDAFDVDAIARRGVALTNASPALAQEVADMALLLAQMGWRNVVAADAWVRNGDWARKGAFPLQRSFRGRRLGIVGMGTIGHKIAELASQQGLQVAYWNRRDKDAGYPFQPDLEQLAQDSDILIAIVAGGPDTQGLISDRVLRALGPDGLFVNVARGSVVDEPALIAALQDGGLGAAALDVFWSEPDPDPRLTALPNVTLSPHQGSGTVQTRDAMASLIVDNLQAHFAGQPLISPVDLTRP</sequence>
<evidence type="ECO:0000256" key="1">
    <source>
        <dbReference type="ARBA" id="ARBA00022857"/>
    </source>
</evidence>
<keyword evidence="8" id="KW-1185">Reference proteome</keyword>
<dbReference type="InterPro" id="IPR006140">
    <property type="entry name" value="D-isomer_DH_NAD-bd"/>
</dbReference>
<accession>A0A5C4RA09</accession>